<reference evidence="3 4" key="1">
    <citation type="submission" date="2012-05" db="EMBL/GenBank/DDBJ databases">
        <title>Recombination and specialization in a pathogen metapopulation.</title>
        <authorList>
            <person name="Gardiner A."/>
            <person name="Kemen E."/>
            <person name="Schultz-Larsen T."/>
            <person name="MacLean D."/>
            <person name="Van Oosterhout C."/>
            <person name="Jones J.D.G."/>
        </authorList>
    </citation>
    <scope>NUCLEOTIDE SEQUENCE [LARGE SCALE GENOMIC DNA]</scope>
    <source>
        <strain evidence="3 4">Ac Nc2</strain>
    </source>
</reference>
<keyword evidence="4" id="KW-1185">Reference proteome</keyword>
<dbReference type="EMBL" id="CAIX01001028">
    <property type="protein sequence ID" value="CCI11420.1"/>
    <property type="molecule type" value="Genomic_DNA"/>
</dbReference>
<accession>A0A024FWC7</accession>
<organism evidence="3 4">
    <name type="scientific">Albugo candida</name>
    <dbReference type="NCBI Taxonomy" id="65357"/>
    <lineage>
        <taxon>Eukaryota</taxon>
        <taxon>Sar</taxon>
        <taxon>Stramenopiles</taxon>
        <taxon>Oomycota</taxon>
        <taxon>Peronosporomycetes</taxon>
        <taxon>Albuginales</taxon>
        <taxon>Albuginaceae</taxon>
        <taxon>Albugo</taxon>
    </lineage>
</organism>
<dbReference type="Pfam" id="PF05118">
    <property type="entry name" value="Asp_Arg_Hydrox"/>
    <property type="match status" value="1"/>
</dbReference>
<dbReference type="AlphaFoldDB" id="A0A024FWC7"/>
<evidence type="ECO:0000313" key="4">
    <source>
        <dbReference type="Proteomes" id="UP000053237"/>
    </source>
</evidence>
<proteinExistence type="inferred from homology"/>
<dbReference type="Gene3D" id="2.60.120.330">
    <property type="entry name" value="B-lactam Antibiotic, Isopenicillin N Synthase, Chain"/>
    <property type="match status" value="1"/>
</dbReference>
<dbReference type="InterPro" id="IPR007803">
    <property type="entry name" value="Asp/Arg/Pro-Hydrxlase"/>
</dbReference>
<comment type="similarity">
    <text evidence="1">Belongs to the aspartyl/asparaginyl beta-hydroxylase family.</text>
</comment>
<dbReference type="SUPFAM" id="SSF51197">
    <property type="entry name" value="Clavaminate synthase-like"/>
    <property type="match status" value="1"/>
</dbReference>
<dbReference type="STRING" id="65357.A0A024FWC7"/>
<evidence type="ECO:0000313" key="3">
    <source>
        <dbReference type="EMBL" id="CCI11420.1"/>
    </source>
</evidence>
<feature type="domain" description="Aspartyl/asparaginy/proline hydroxylase" evidence="2">
    <location>
        <begin position="24"/>
        <end position="124"/>
    </location>
</feature>
<protein>
    <recommendedName>
        <fullName evidence="2">Aspartyl/asparaginy/proline hydroxylase domain-containing protein</fullName>
    </recommendedName>
</protein>
<dbReference type="OrthoDB" id="411451at2759"/>
<name>A0A024FWC7_9STRA</name>
<gene>
    <name evidence="3" type="ORF">BN9_128890</name>
</gene>
<evidence type="ECO:0000259" key="2">
    <source>
        <dbReference type="Pfam" id="PF05118"/>
    </source>
</evidence>
<evidence type="ECO:0000256" key="1">
    <source>
        <dbReference type="ARBA" id="ARBA00007730"/>
    </source>
</evidence>
<sequence length="149" mass="17210">MDFDNPNRDPPSHFLQCTTIELDAIISQIGIAWNRIVRCILARIPPNSSIPVHHDTGYWVSQTHRLHIPIYTDSQVEFLVGLHPTGLNIVELKQAYVYEQNNASKHAVQNRWTRARIHLILDYVEDHYAPLSFFSLTNQLKVSILLELD</sequence>
<dbReference type="InterPro" id="IPR027443">
    <property type="entry name" value="IPNS-like_sf"/>
</dbReference>
<dbReference type="Proteomes" id="UP000053237">
    <property type="component" value="Unassembled WGS sequence"/>
</dbReference>
<dbReference type="InParanoid" id="A0A024FWC7"/>
<comment type="caution">
    <text evidence="3">The sequence shown here is derived from an EMBL/GenBank/DDBJ whole genome shotgun (WGS) entry which is preliminary data.</text>
</comment>